<dbReference type="GO" id="GO:0005509">
    <property type="term" value="F:calcium ion binding"/>
    <property type="evidence" value="ECO:0007669"/>
    <property type="project" value="InterPro"/>
</dbReference>
<name>A0AB40BQH9_DIOCR</name>
<proteinExistence type="predicted"/>
<reference evidence="6" key="1">
    <citation type="submission" date="2025-08" db="UniProtKB">
        <authorList>
            <consortium name="RefSeq"/>
        </authorList>
    </citation>
    <scope>IDENTIFICATION</scope>
</reference>
<protein>
    <submittedName>
        <fullName evidence="6">Calcium-binding protein CML19 isoform X1</fullName>
    </submittedName>
</protein>
<keyword evidence="2" id="KW-0677">Repeat</keyword>
<dbReference type="InterPro" id="IPR039647">
    <property type="entry name" value="EF_hand_pair_protein_CML-like"/>
</dbReference>
<feature type="domain" description="EF-hand" evidence="4">
    <location>
        <begin position="140"/>
        <end position="173"/>
    </location>
</feature>
<keyword evidence="1" id="KW-0479">Metal-binding</keyword>
<keyword evidence="5" id="KW-1185">Reference proteome</keyword>
<dbReference type="SMART" id="SM00054">
    <property type="entry name" value="EFh"/>
    <property type="match status" value="2"/>
</dbReference>
<dbReference type="InterPro" id="IPR002048">
    <property type="entry name" value="EF_hand_dom"/>
</dbReference>
<dbReference type="PROSITE" id="PS00018">
    <property type="entry name" value="EF_HAND_1"/>
    <property type="match status" value="2"/>
</dbReference>
<dbReference type="CDD" id="cd00051">
    <property type="entry name" value="EFh"/>
    <property type="match status" value="1"/>
</dbReference>
<dbReference type="SUPFAM" id="SSF47473">
    <property type="entry name" value="EF-hand"/>
    <property type="match status" value="1"/>
</dbReference>
<dbReference type="AlphaFoldDB" id="A0AB40BQH9"/>
<gene>
    <name evidence="6" type="primary">LOC120265807</name>
</gene>
<feature type="domain" description="EF-hand" evidence="4">
    <location>
        <begin position="103"/>
        <end position="138"/>
    </location>
</feature>
<organism evidence="5 6">
    <name type="scientific">Dioscorea cayennensis subsp. rotundata</name>
    <name type="common">White Guinea yam</name>
    <name type="synonym">Dioscorea rotundata</name>
    <dbReference type="NCBI Taxonomy" id="55577"/>
    <lineage>
        <taxon>Eukaryota</taxon>
        <taxon>Viridiplantae</taxon>
        <taxon>Streptophyta</taxon>
        <taxon>Embryophyta</taxon>
        <taxon>Tracheophyta</taxon>
        <taxon>Spermatophyta</taxon>
        <taxon>Magnoliopsida</taxon>
        <taxon>Liliopsida</taxon>
        <taxon>Dioscoreales</taxon>
        <taxon>Dioscoreaceae</taxon>
        <taxon>Dioscorea</taxon>
    </lineage>
</organism>
<dbReference type="Gene3D" id="1.10.238.10">
    <property type="entry name" value="EF-hand"/>
    <property type="match status" value="1"/>
</dbReference>
<evidence type="ECO:0000256" key="2">
    <source>
        <dbReference type="ARBA" id="ARBA00022737"/>
    </source>
</evidence>
<evidence type="ECO:0000259" key="4">
    <source>
        <dbReference type="PROSITE" id="PS50222"/>
    </source>
</evidence>
<dbReference type="PANTHER" id="PTHR10891">
    <property type="entry name" value="EF-HAND CALCIUM-BINDING DOMAIN CONTAINING PROTEIN"/>
    <property type="match status" value="1"/>
</dbReference>
<dbReference type="InterPro" id="IPR018247">
    <property type="entry name" value="EF_Hand_1_Ca_BS"/>
</dbReference>
<dbReference type="PROSITE" id="PS50222">
    <property type="entry name" value="EF_HAND_2"/>
    <property type="match status" value="2"/>
</dbReference>
<dbReference type="RefSeq" id="XP_039129713.1">
    <property type="nucleotide sequence ID" value="XM_039273779.1"/>
</dbReference>
<dbReference type="InterPro" id="IPR011992">
    <property type="entry name" value="EF-hand-dom_pair"/>
</dbReference>
<evidence type="ECO:0000256" key="1">
    <source>
        <dbReference type="ARBA" id="ARBA00022723"/>
    </source>
</evidence>
<accession>A0AB40BQH9</accession>
<sequence>MTKLVSLEKYPQLLHNEATCCSKLTTHAIIHGFSCLIMKEGSIGPQVSKRKSTICYEGFVSNEDAKVVIGKLGLWSCSSSSKRSKDNQLLEEGVYRLLEEKEASLTELEEAFTVFDEDGDGFMNQRDLFRVMNKLGFEGVKVEECKKMIKVYDLDGDGCISFKEFRFMLECAT</sequence>
<dbReference type="Proteomes" id="UP001515500">
    <property type="component" value="Chromosome 7"/>
</dbReference>
<evidence type="ECO:0000313" key="6">
    <source>
        <dbReference type="RefSeq" id="XP_039129713.1"/>
    </source>
</evidence>
<evidence type="ECO:0000256" key="3">
    <source>
        <dbReference type="ARBA" id="ARBA00022837"/>
    </source>
</evidence>
<dbReference type="GeneID" id="120265807"/>
<keyword evidence="3" id="KW-0106">Calcium</keyword>
<dbReference type="Pfam" id="PF13499">
    <property type="entry name" value="EF-hand_7"/>
    <property type="match status" value="1"/>
</dbReference>
<dbReference type="FunFam" id="1.10.238.10:FF:000003">
    <property type="entry name" value="Calmodulin A"/>
    <property type="match status" value="1"/>
</dbReference>
<evidence type="ECO:0000313" key="5">
    <source>
        <dbReference type="Proteomes" id="UP001515500"/>
    </source>
</evidence>